<dbReference type="PANTHER" id="PTHR46009:SF1">
    <property type="entry name" value="VACUOLAR PROTEIN SORTING-ASSOCIATED PROTEIN VTA1 HOMOLOG"/>
    <property type="match status" value="1"/>
</dbReference>
<evidence type="ECO:0000256" key="3">
    <source>
        <dbReference type="ARBA" id="ARBA00007895"/>
    </source>
</evidence>
<keyword evidence="7" id="KW-0653">Protein transport</keyword>
<keyword evidence="8" id="KW-0472">Membrane</keyword>
<proteinExistence type="inferred from homology"/>
<evidence type="ECO:0000259" key="10">
    <source>
        <dbReference type="Pfam" id="PF04652"/>
    </source>
</evidence>
<dbReference type="AlphaFoldDB" id="A0A1B0DMG4"/>
<dbReference type="CTD" id="51534"/>
<dbReference type="VEuPathDB" id="VectorBase:PPAI009556"/>
<dbReference type="OrthoDB" id="391137at2759"/>
<dbReference type="Gene3D" id="1.20.5.420">
    <property type="entry name" value="Immunoglobulin FC, subunit C"/>
    <property type="match status" value="1"/>
</dbReference>
<dbReference type="GeneID" id="129801569"/>
<dbReference type="GO" id="GO:0005771">
    <property type="term" value="C:multivesicular body"/>
    <property type="evidence" value="ECO:0007669"/>
    <property type="project" value="TreeGrafter"/>
</dbReference>
<evidence type="ECO:0000256" key="2">
    <source>
        <dbReference type="ARBA" id="ARBA00004496"/>
    </source>
</evidence>
<evidence type="ECO:0000256" key="7">
    <source>
        <dbReference type="ARBA" id="ARBA00022927"/>
    </source>
</evidence>
<keyword evidence="5" id="KW-0963">Cytoplasm</keyword>
<evidence type="ECO:0000256" key="4">
    <source>
        <dbReference type="ARBA" id="ARBA00022448"/>
    </source>
</evidence>
<accession>A0A1B0DMG4</accession>
<comment type="subcellular location">
    <subcellularLocation>
        <location evidence="2">Cytoplasm</location>
    </subcellularLocation>
    <subcellularLocation>
        <location evidence="1">Endosome membrane</location>
        <topology evidence="1">Peripheral membrane protein</topology>
    </subcellularLocation>
</comment>
<evidence type="ECO:0008006" key="14">
    <source>
        <dbReference type="Google" id="ProtNLM"/>
    </source>
</evidence>
<dbReference type="GO" id="GO:0032511">
    <property type="term" value="P:late endosome to vacuole transport via multivesicular body sorting pathway"/>
    <property type="evidence" value="ECO:0007669"/>
    <property type="project" value="InterPro"/>
</dbReference>
<evidence type="ECO:0000256" key="8">
    <source>
        <dbReference type="ARBA" id="ARBA00023136"/>
    </source>
</evidence>
<dbReference type="FunFam" id="1.20.5.420:FF:000001">
    <property type="entry name" value="Vacuolar protein sorting-associated protein VTA1 homolog"/>
    <property type="match status" value="1"/>
</dbReference>
<dbReference type="EnsemblMetazoa" id="PPAI009556-RA">
    <property type="protein sequence ID" value="PPAI009556-PA"/>
    <property type="gene ID" value="PPAI009556"/>
</dbReference>
<feature type="domain" description="Vta1/callose synthase N-terminal" evidence="10">
    <location>
        <begin position="16"/>
        <end position="158"/>
    </location>
</feature>
<dbReference type="InterPro" id="IPR023175">
    <property type="entry name" value="Vta1/CALS_N_sf"/>
</dbReference>
<dbReference type="GO" id="GO:0010008">
    <property type="term" value="C:endosome membrane"/>
    <property type="evidence" value="ECO:0007669"/>
    <property type="project" value="UniProtKB-SubCell"/>
</dbReference>
<dbReference type="Pfam" id="PF18097">
    <property type="entry name" value="Vta1_C"/>
    <property type="match status" value="1"/>
</dbReference>
<name>A0A1B0DMG4_PHLPP</name>
<dbReference type="InterPro" id="IPR044538">
    <property type="entry name" value="Vta1-like"/>
</dbReference>
<evidence type="ECO:0000256" key="6">
    <source>
        <dbReference type="ARBA" id="ARBA00022753"/>
    </source>
</evidence>
<dbReference type="Pfam" id="PF04652">
    <property type="entry name" value="Vta1"/>
    <property type="match status" value="1"/>
</dbReference>
<dbReference type="InterPro" id="IPR041212">
    <property type="entry name" value="Vta1_C"/>
</dbReference>
<feature type="domain" description="Vta1 C-terminal" evidence="11">
    <location>
        <begin position="259"/>
        <end position="295"/>
    </location>
</feature>
<protein>
    <recommendedName>
        <fullName evidence="14">Vacuolar protein</fullName>
    </recommendedName>
</protein>
<keyword evidence="13" id="KW-1185">Reference proteome</keyword>
<feature type="compositionally biased region" description="Acidic residues" evidence="9">
    <location>
        <begin position="171"/>
        <end position="183"/>
    </location>
</feature>
<keyword evidence="4" id="KW-0813">Transport</keyword>
<keyword evidence="6" id="KW-0967">Endosome</keyword>
<evidence type="ECO:0000256" key="1">
    <source>
        <dbReference type="ARBA" id="ARBA00004481"/>
    </source>
</evidence>
<organism evidence="12 13">
    <name type="scientific">Phlebotomus papatasi</name>
    <name type="common">Sandfly</name>
    <dbReference type="NCBI Taxonomy" id="29031"/>
    <lineage>
        <taxon>Eukaryota</taxon>
        <taxon>Metazoa</taxon>
        <taxon>Ecdysozoa</taxon>
        <taxon>Arthropoda</taxon>
        <taxon>Hexapoda</taxon>
        <taxon>Insecta</taxon>
        <taxon>Pterygota</taxon>
        <taxon>Neoptera</taxon>
        <taxon>Endopterygota</taxon>
        <taxon>Diptera</taxon>
        <taxon>Nematocera</taxon>
        <taxon>Psychodoidea</taxon>
        <taxon>Psychodidae</taxon>
        <taxon>Phlebotomus</taxon>
        <taxon>Phlebotomus</taxon>
    </lineage>
</organism>
<feature type="compositionally biased region" description="Polar residues" evidence="9">
    <location>
        <begin position="184"/>
        <end position="194"/>
    </location>
</feature>
<evidence type="ECO:0000313" key="12">
    <source>
        <dbReference type="EnsemblMetazoa" id="PPAI009556-PA"/>
    </source>
</evidence>
<dbReference type="EMBL" id="AJVK01001320">
    <property type="status" value="NOT_ANNOTATED_CDS"/>
    <property type="molecule type" value="Genomic_DNA"/>
</dbReference>
<evidence type="ECO:0000259" key="11">
    <source>
        <dbReference type="Pfam" id="PF18097"/>
    </source>
</evidence>
<feature type="region of interest" description="Disordered" evidence="9">
    <location>
        <begin position="158"/>
        <end position="257"/>
    </location>
</feature>
<dbReference type="PANTHER" id="PTHR46009">
    <property type="entry name" value="VACUOLAR PROTEIN SORTING-ASSOCIATED PROTEIN VTA1 HOMOLOG"/>
    <property type="match status" value="1"/>
</dbReference>
<dbReference type="InterPro" id="IPR039431">
    <property type="entry name" value="Vta1/CALS_N"/>
</dbReference>
<evidence type="ECO:0000256" key="9">
    <source>
        <dbReference type="SAM" id="MobiDB-lite"/>
    </source>
</evidence>
<dbReference type="RefSeq" id="XP_055702757.1">
    <property type="nucleotide sequence ID" value="XM_055846782.1"/>
</dbReference>
<evidence type="ECO:0000313" key="13">
    <source>
        <dbReference type="Proteomes" id="UP000092462"/>
    </source>
</evidence>
<sequence>MSGSVQFSECPPSLKSIAHYLKTASEHDSRDIIVAYWSRLYALQLGLKLSSQKPEETKLFLELMDWLEKTKKENSGNESITNEVAGQAYLENYALKLFLYADKQDREGNFGKNVVKAFYTAGMIYDVLLTFGELTDEVQQNRKYAKWKAAYIHNCLKNGETPIPGPMATGEENEEEEGTEDASNDASQGPQSPTMGFVQPPSVPINPDTGAIDITSPEQLPDPPKEPEKPPGGFQAYIPTGSEESELYQPPQGDVTLTPDQITKAQKYCKWAGSALNYDDISTAIDNLQKALRLLKTGQDA</sequence>
<dbReference type="GO" id="GO:0015031">
    <property type="term" value="P:protein transport"/>
    <property type="evidence" value="ECO:0007669"/>
    <property type="project" value="UniProtKB-KW"/>
</dbReference>
<reference evidence="12" key="1">
    <citation type="submission" date="2022-08" db="UniProtKB">
        <authorList>
            <consortium name="EnsemblMetazoa"/>
        </authorList>
    </citation>
    <scope>IDENTIFICATION</scope>
    <source>
        <strain evidence="12">Israel</strain>
    </source>
</reference>
<evidence type="ECO:0000256" key="5">
    <source>
        <dbReference type="ARBA" id="ARBA00022490"/>
    </source>
</evidence>
<comment type="similarity">
    <text evidence="3">Belongs to the VTA1 family.</text>
</comment>
<dbReference type="VEuPathDB" id="VectorBase:PPAPM1_000728"/>
<dbReference type="Gene3D" id="1.25.40.270">
    <property type="entry name" value="Vacuolar protein sorting-associated protein vta1"/>
    <property type="match status" value="1"/>
</dbReference>
<dbReference type="KEGG" id="ppap:129801569"/>
<dbReference type="Proteomes" id="UP000092462">
    <property type="component" value="Unassembled WGS sequence"/>
</dbReference>